<keyword evidence="2" id="KW-0479">Metal-binding</keyword>
<dbReference type="Proteomes" id="UP000321168">
    <property type="component" value="Unassembled WGS sequence"/>
</dbReference>
<dbReference type="GO" id="GO:0046491">
    <property type="term" value="P:L-methylmalonyl-CoA metabolic process"/>
    <property type="evidence" value="ECO:0007669"/>
    <property type="project" value="TreeGrafter"/>
</dbReference>
<dbReference type="AlphaFoldDB" id="A0A5C6VPP5"/>
<comment type="similarity">
    <text evidence="1">Belongs to the methylmalonyl-CoA epimerase family.</text>
</comment>
<proteinExistence type="inferred from homology"/>
<dbReference type="GO" id="GO:0004493">
    <property type="term" value="F:methylmalonyl-CoA epimerase activity"/>
    <property type="evidence" value="ECO:0007669"/>
    <property type="project" value="UniProtKB-EC"/>
</dbReference>
<dbReference type="EMBL" id="VORB01000001">
    <property type="protein sequence ID" value="TXC85268.1"/>
    <property type="molecule type" value="Genomic_DNA"/>
</dbReference>
<dbReference type="GO" id="GO:0046872">
    <property type="term" value="F:metal ion binding"/>
    <property type="evidence" value="ECO:0007669"/>
    <property type="project" value="UniProtKB-KW"/>
</dbReference>
<dbReference type="PROSITE" id="PS51819">
    <property type="entry name" value="VOC"/>
    <property type="match status" value="1"/>
</dbReference>
<dbReference type="CDD" id="cd07249">
    <property type="entry name" value="MMCE"/>
    <property type="match status" value="1"/>
</dbReference>
<feature type="domain" description="VOC" evidence="3">
    <location>
        <begin position="4"/>
        <end position="132"/>
    </location>
</feature>
<dbReference type="InterPro" id="IPR037523">
    <property type="entry name" value="VOC_core"/>
</dbReference>
<dbReference type="OrthoDB" id="9788468at2"/>
<evidence type="ECO:0000313" key="5">
    <source>
        <dbReference type="Proteomes" id="UP000321168"/>
    </source>
</evidence>
<dbReference type="InterPro" id="IPR017515">
    <property type="entry name" value="MeMalonyl-CoA_epimerase"/>
</dbReference>
<dbReference type="NCBIfam" id="TIGR03081">
    <property type="entry name" value="metmalonyl_epim"/>
    <property type="match status" value="1"/>
</dbReference>
<gene>
    <name evidence="4" type="primary">mce</name>
    <name evidence="4" type="ORF">FRX97_01200</name>
</gene>
<sequence>MIKRIEHLGIAVDNLEKGNEVFAKILNIQPYKEEAVEREGVTTSFFKVGESQVELLEASKEESPIAKFIAKKGGGMHHVAFYTDDIKAEMARLKSEGFELLSDEPKPGADGKLICFLHPKYTAGVLVELCQDA</sequence>
<evidence type="ECO:0000313" key="4">
    <source>
        <dbReference type="EMBL" id="TXC85268.1"/>
    </source>
</evidence>
<dbReference type="EC" id="5.1.99.1" evidence="4"/>
<dbReference type="PANTHER" id="PTHR43048:SF3">
    <property type="entry name" value="METHYLMALONYL-COA EPIMERASE, MITOCHONDRIAL"/>
    <property type="match status" value="1"/>
</dbReference>
<reference evidence="4 5" key="1">
    <citation type="submission" date="2019-08" db="EMBL/GenBank/DDBJ databases">
        <title>Genome of Luteibaculum oceani JCM 18817.</title>
        <authorList>
            <person name="Bowman J.P."/>
        </authorList>
    </citation>
    <scope>NUCLEOTIDE SEQUENCE [LARGE SCALE GENOMIC DNA]</scope>
    <source>
        <strain evidence="4 5">JCM 18817</strain>
    </source>
</reference>
<dbReference type="Pfam" id="PF13669">
    <property type="entry name" value="Glyoxalase_4"/>
    <property type="match status" value="1"/>
</dbReference>
<organism evidence="4 5">
    <name type="scientific">Luteibaculum oceani</name>
    <dbReference type="NCBI Taxonomy" id="1294296"/>
    <lineage>
        <taxon>Bacteria</taxon>
        <taxon>Pseudomonadati</taxon>
        <taxon>Bacteroidota</taxon>
        <taxon>Flavobacteriia</taxon>
        <taxon>Flavobacteriales</taxon>
        <taxon>Luteibaculaceae</taxon>
        <taxon>Luteibaculum</taxon>
    </lineage>
</organism>
<keyword evidence="5" id="KW-1185">Reference proteome</keyword>
<evidence type="ECO:0000256" key="2">
    <source>
        <dbReference type="ARBA" id="ARBA00022723"/>
    </source>
</evidence>
<evidence type="ECO:0000256" key="1">
    <source>
        <dbReference type="ARBA" id="ARBA00009308"/>
    </source>
</evidence>
<dbReference type="SUPFAM" id="SSF54593">
    <property type="entry name" value="Glyoxalase/Bleomycin resistance protein/Dihydroxybiphenyl dioxygenase"/>
    <property type="match status" value="1"/>
</dbReference>
<name>A0A5C6VPP5_9FLAO</name>
<evidence type="ECO:0000259" key="3">
    <source>
        <dbReference type="PROSITE" id="PS51819"/>
    </source>
</evidence>
<protein>
    <submittedName>
        <fullName evidence="4">Methylmalonyl-CoA epimerase</fullName>
        <ecNumber evidence="4">5.1.99.1</ecNumber>
    </submittedName>
</protein>
<dbReference type="InterPro" id="IPR051785">
    <property type="entry name" value="MMCE/EMCE_epimerase"/>
</dbReference>
<dbReference type="RefSeq" id="WP_147012537.1">
    <property type="nucleotide sequence ID" value="NZ_VORB01000001.1"/>
</dbReference>
<accession>A0A5C6VPP5</accession>
<comment type="caution">
    <text evidence="4">The sequence shown here is derived from an EMBL/GenBank/DDBJ whole genome shotgun (WGS) entry which is preliminary data.</text>
</comment>
<dbReference type="InterPro" id="IPR029068">
    <property type="entry name" value="Glyas_Bleomycin-R_OHBP_Dase"/>
</dbReference>
<dbReference type="Gene3D" id="3.10.180.10">
    <property type="entry name" value="2,3-Dihydroxybiphenyl 1,2-Dioxygenase, domain 1"/>
    <property type="match status" value="1"/>
</dbReference>
<dbReference type="PANTHER" id="PTHR43048">
    <property type="entry name" value="METHYLMALONYL-COA EPIMERASE"/>
    <property type="match status" value="1"/>
</dbReference>
<keyword evidence="4" id="KW-0413">Isomerase</keyword>